<protein>
    <submittedName>
        <fullName evidence="1">Uncharacterized protein</fullName>
    </submittedName>
</protein>
<evidence type="ECO:0000313" key="2">
    <source>
        <dbReference type="Proteomes" id="UP000006729"/>
    </source>
</evidence>
<organism evidence="1 2">
    <name type="scientific">Populus trichocarpa</name>
    <name type="common">Western balsam poplar</name>
    <name type="synonym">Populus balsamifera subsp. trichocarpa</name>
    <dbReference type="NCBI Taxonomy" id="3694"/>
    <lineage>
        <taxon>Eukaryota</taxon>
        <taxon>Viridiplantae</taxon>
        <taxon>Streptophyta</taxon>
        <taxon>Embryophyta</taxon>
        <taxon>Tracheophyta</taxon>
        <taxon>Spermatophyta</taxon>
        <taxon>Magnoliopsida</taxon>
        <taxon>eudicotyledons</taxon>
        <taxon>Gunneridae</taxon>
        <taxon>Pentapetalae</taxon>
        <taxon>rosids</taxon>
        <taxon>fabids</taxon>
        <taxon>Malpighiales</taxon>
        <taxon>Salicaceae</taxon>
        <taxon>Saliceae</taxon>
        <taxon>Populus</taxon>
    </lineage>
</organism>
<gene>
    <name evidence="1" type="ORF">POPTR_001G337000</name>
</gene>
<dbReference type="Proteomes" id="UP000006729">
    <property type="component" value="Chromosome 1"/>
</dbReference>
<dbReference type="AlphaFoldDB" id="A0A2K2C7S0"/>
<reference evidence="1 2" key="1">
    <citation type="journal article" date="2006" name="Science">
        <title>The genome of black cottonwood, Populus trichocarpa (Torr. &amp; Gray).</title>
        <authorList>
            <person name="Tuskan G.A."/>
            <person name="Difazio S."/>
            <person name="Jansson S."/>
            <person name="Bohlmann J."/>
            <person name="Grigoriev I."/>
            <person name="Hellsten U."/>
            <person name="Putnam N."/>
            <person name="Ralph S."/>
            <person name="Rombauts S."/>
            <person name="Salamov A."/>
            <person name="Schein J."/>
            <person name="Sterck L."/>
            <person name="Aerts A."/>
            <person name="Bhalerao R.R."/>
            <person name="Bhalerao R.P."/>
            <person name="Blaudez D."/>
            <person name="Boerjan W."/>
            <person name="Brun A."/>
            <person name="Brunner A."/>
            <person name="Busov V."/>
            <person name="Campbell M."/>
            <person name="Carlson J."/>
            <person name="Chalot M."/>
            <person name="Chapman J."/>
            <person name="Chen G.L."/>
            <person name="Cooper D."/>
            <person name="Coutinho P.M."/>
            <person name="Couturier J."/>
            <person name="Covert S."/>
            <person name="Cronk Q."/>
            <person name="Cunningham R."/>
            <person name="Davis J."/>
            <person name="Degroeve S."/>
            <person name="Dejardin A."/>
            <person name="Depamphilis C."/>
            <person name="Detter J."/>
            <person name="Dirks B."/>
            <person name="Dubchak I."/>
            <person name="Duplessis S."/>
            <person name="Ehlting J."/>
            <person name="Ellis B."/>
            <person name="Gendler K."/>
            <person name="Goodstein D."/>
            <person name="Gribskov M."/>
            <person name="Grimwood J."/>
            <person name="Groover A."/>
            <person name="Gunter L."/>
            <person name="Hamberger B."/>
            <person name="Heinze B."/>
            <person name="Helariutta Y."/>
            <person name="Henrissat B."/>
            <person name="Holligan D."/>
            <person name="Holt R."/>
            <person name="Huang W."/>
            <person name="Islam-Faridi N."/>
            <person name="Jones S."/>
            <person name="Jones-Rhoades M."/>
            <person name="Jorgensen R."/>
            <person name="Joshi C."/>
            <person name="Kangasjarvi J."/>
            <person name="Karlsson J."/>
            <person name="Kelleher C."/>
            <person name="Kirkpatrick R."/>
            <person name="Kirst M."/>
            <person name="Kohler A."/>
            <person name="Kalluri U."/>
            <person name="Larimer F."/>
            <person name="Leebens-Mack J."/>
            <person name="Leple J.C."/>
            <person name="Locascio P."/>
            <person name="Lou Y."/>
            <person name="Lucas S."/>
            <person name="Martin F."/>
            <person name="Montanini B."/>
            <person name="Napoli C."/>
            <person name="Nelson D.R."/>
            <person name="Nelson C."/>
            <person name="Nieminen K."/>
            <person name="Nilsson O."/>
            <person name="Pereda V."/>
            <person name="Peter G."/>
            <person name="Philippe R."/>
            <person name="Pilate G."/>
            <person name="Poliakov A."/>
            <person name="Razumovskaya J."/>
            <person name="Richardson P."/>
            <person name="Rinaldi C."/>
            <person name="Ritland K."/>
            <person name="Rouze P."/>
            <person name="Ryaboy D."/>
            <person name="Schmutz J."/>
            <person name="Schrader J."/>
            <person name="Segerman B."/>
            <person name="Shin H."/>
            <person name="Siddiqui A."/>
            <person name="Sterky F."/>
            <person name="Terry A."/>
            <person name="Tsai C.J."/>
            <person name="Uberbacher E."/>
            <person name="Unneberg P."/>
            <person name="Vahala J."/>
            <person name="Wall K."/>
            <person name="Wessler S."/>
            <person name="Yang G."/>
            <person name="Yin T."/>
            <person name="Douglas C."/>
            <person name="Marra M."/>
            <person name="Sandberg G."/>
            <person name="Van de Peer Y."/>
            <person name="Rokhsar D."/>
        </authorList>
    </citation>
    <scope>NUCLEOTIDE SEQUENCE [LARGE SCALE GENOMIC DNA]</scope>
    <source>
        <strain evidence="2">cv. Nisqually</strain>
    </source>
</reference>
<evidence type="ECO:0000313" key="1">
    <source>
        <dbReference type="EMBL" id="PNT58070.1"/>
    </source>
</evidence>
<dbReference type="InParanoid" id="A0A2K2C7S0"/>
<dbReference type="EMBL" id="CM009290">
    <property type="protein sequence ID" value="PNT58070.1"/>
    <property type="molecule type" value="Genomic_DNA"/>
</dbReference>
<name>A0A2K2C7S0_POPTR</name>
<keyword evidence="2" id="KW-1185">Reference proteome</keyword>
<sequence length="74" mass="8806">MARSSICLCLSTISVLFSSFYIKRPIMLIFFSDKRKKLYWKETINIFKEDIRHPPELKESKEKHNSLPMSLNIN</sequence>
<accession>A0A2K2C7S0</accession>
<proteinExistence type="predicted"/>